<evidence type="ECO:0000313" key="9">
    <source>
        <dbReference type="Proteomes" id="UP000600600"/>
    </source>
</evidence>
<comment type="caution">
    <text evidence="8">The sequence shown here is derived from an EMBL/GenBank/DDBJ whole genome shotgun (WGS) entry which is preliminary data.</text>
</comment>
<keyword evidence="3 5" id="KW-0238">DNA-binding</keyword>
<evidence type="ECO:0000313" key="8">
    <source>
        <dbReference type="EMBL" id="MBC5607319.1"/>
    </source>
</evidence>
<name>A0ABR7CIH2_9BACE</name>
<dbReference type="InterPro" id="IPR010998">
    <property type="entry name" value="Integrase_recombinase_N"/>
</dbReference>
<evidence type="ECO:0000256" key="1">
    <source>
        <dbReference type="ARBA" id="ARBA00008857"/>
    </source>
</evidence>
<feature type="domain" description="Tyr recombinase" evidence="6">
    <location>
        <begin position="110"/>
        <end position="301"/>
    </location>
</feature>
<reference evidence="8 9" key="1">
    <citation type="submission" date="2020-08" db="EMBL/GenBank/DDBJ databases">
        <title>Genome public.</title>
        <authorList>
            <person name="Liu C."/>
            <person name="Sun Q."/>
        </authorList>
    </citation>
    <scope>NUCLEOTIDE SEQUENCE [LARGE SCALE GENOMIC DNA]</scope>
    <source>
        <strain evidence="8 9">M27</strain>
    </source>
</reference>
<keyword evidence="2" id="KW-0229">DNA integration</keyword>
<gene>
    <name evidence="8" type="ORF">H8S67_22035</name>
</gene>
<dbReference type="InterPro" id="IPR025269">
    <property type="entry name" value="SAM-like_dom"/>
</dbReference>
<dbReference type="PANTHER" id="PTHR30349:SF64">
    <property type="entry name" value="PROPHAGE INTEGRASE INTD-RELATED"/>
    <property type="match status" value="1"/>
</dbReference>
<keyword evidence="4" id="KW-0233">DNA recombination</keyword>
<protein>
    <submittedName>
        <fullName evidence="8">Site-specific integrase</fullName>
    </submittedName>
</protein>
<comment type="similarity">
    <text evidence="1">Belongs to the 'phage' integrase family.</text>
</comment>
<dbReference type="Pfam" id="PF00589">
    <property type="entry name" value="Phage_integrase"/>
    <property type="match status" value="1"/>
</dbReference>
<dbReference type="InterPro" id="IPR011010">
    <property type="entry name" value="DNA_brk_join_enz"/>
</dbReference>
<dbReference type="PANTHER" id="PTHR30349">
    <property type="entry name" value="PHAGE INTEGRASE-RELATED"/>
    <property type="match status" value="1"/>
</dbReference>
<dbReference type="InterPro" id="IPR002104">
    <property type="entry name" value="Integrase_catalytic"/>
</dbReference>
<evidence type="ECO:0000256" key="5">
    <source>
        <dbReference type="PROSITE-ProRule" id="PRU01248"/>
    </source>
</evidence>
<dbReference type="InterPro" id="IPR044068">
    <property type="entry name" value="CB"/>
</dbReference>
<dbReference type="PROSITE" id="PS51900">
    <property type="entry name" value="CB"/>
    <property type="match status" value="1"/>
</dbReference>
<dbReference type="Proteomes" id="UP000600600">
    <property type="component" value="Unassembled WGS sequence"/>
</dbReference>
<dbReference type="Gene3D" id="1.10.443.10">
    <property type="entry name" value="Intergrase catalytic core"/>
    <property type="match status" value="1"/>
</dbReference>
<dbReference type="Gene3D" id="1.10.150.130">
    <property type="match status" value="1"/>
</dbReference>
<dbReference type="EMBL" id="JACOOE010000019">
    <property type="protein sequence ID" value="MBC5607319.1"/>
    <property type="molecule type" value="Genomic_DNA"/>
</dbReference>
<dbReference type="InterPro" id="IPR013762">
    <property type="entry name" value="Integrase-like_cat_sf"/>
</dbReference>
<dbReference type="Pfam" id="PF13102">
    <property type="entry name" value="Phage_int_SAM_5"/>
    <property type="match status" value="1"/>
</dbReference>
<dbReference type="SUPFAM" id="SSF56349">
    <property type="entry name" value="DNA breaking-rejoining enzymes"/>
    <property type="match status" value="1"/>
</dbReference>
<evidence type="ECO:0000259" key="6">
    <source>
        <dbReference type="PROSITE" id="PS51898"/>
    </source>
</evidence>
<evidence type="ECO:0000256" key="2">
    <source>
        <dbReference type="ARBA" id="ARBA00022908"/>
    </source>
</evidence>
<evidence type="ECO:0000259" key="7">
    <source>
        <dbReference type="PROSITE" id="PS51900"/>
    </source>
</evidence>
<dbReference type="InterPro" id="IPR050090">
    <property type="entry name" value="Tyrosine_recombinase_XerCD"/>
</dbReference>
<organism evidence="8 9">
    <name type="scientific">Bacteroides difficilis</name>
    <dbReference type="NCBI Taxonomy" id="2763021"/>
    <lineage>
        <taxon>Bacteria</taxon>
        <taxon>Pseudomonadati</taxon>
        <taxon>Bacteroidota</taxon>
        <taxon>Bacteroidia</taxon>
        <taxon>Bacteroidales</taxon>
        <taxon>Bacteroidaceae</taxon>
        <taxon>Bacteroides</taxon>
    </lineage>
</organism>
<sequence>MTNKKGFSRCGELYIDRLREEGRYSTAHVYKNALFSFSVFCGTCNVSFRQITRESLRLYGQYLYENGLKLNTISTYMRMLRSIYNRGVEAGNAPFVPRLFHEAYTGIDVCQKRALTAAELHRLLFDDPRSERLRRIQDIASLLFQLCGMSFADLAHLEKSALENNILRYNRIKTKTPMSVEVLDSAMVKIDRLRSVRKSQPGCPDYLLDILCGDKSRKDEKAYREYQSALRQFNKNLKELAKALHLKSPVTSYTLRHSWATIAKYRGVSIEMISEALGHKSIKTTQTYLKSFGLEERTEVNKGNLSYIKNYCVKG</sequence>
<dbReference type="RefSeq" id="WP_186968563.1">
    <property type="nucleotide sequence ID" value="NZ_JACOOE010000019.1"/>
</dbReference>
<dbReference type="PROSITE" id="PS51898">
    <property type="entry name" value="TYR_RECOMBINASE"/>
    <property type="match status" value="1"/>
</dbReference>
<accession>A0ABR7CIH2</accession>
<feature type="domain" description="Core-binding (CB)" evidence="7">
    <location>
        <begin position="5"/>
        <end position="88"/>
    </location>
</feature>
<evidence type="ECO:0000256" key="4">
    <source>
        <dbReference type="ARBA" id="ARBA00023172"/>
    </source>
</evidence>
<evidence type="ECO:0000256" key="3">
    <source>
        <dbReference type="ARBA" id="ARBA00023125"/>
    </source>
</evidence>
<keyword evidence="9" id="KW-1185">Reference proteome</keyword>
<proteinExistence type="inferred from homology"/>